<evidence type="ECO:0000313" key="5">
    <source>
        <dbReference type="EMBL" id="GFP24520.1"/>
    </source>
</evidence>
<dbReference type="GO" id="GO:0005524">
    <property type="term" value="F:ATP binding"/>
    <property type="evidence" value="ECO:0007669"/>
    <property type="project" value="UniProtKB-KW"/>
</dbReference>
<dbReference type="PANTHER" id="PTHR43334">
    <property type="entry name" value="ACETATE--COA LIGASE [ADP-FORMING]"/>
    <property type="match status" value="1"/>
</dbReference>
<feature type="domain" description="CoA-binding" evidence="4">
    <location>
        <begin position="9"/>
        <end position="59"/>
    </location>
</feature>
<dbReference type="EMBL" id="BLRW01000629">
    <property type="protein sequence ID" value="GFP24520.1"/>
    <property type="molecule type" value="Genomic_DNA"/>
</dbReference>
<dbReference type="Gene3D" id="3.40.50.720">
    <property type="entry name" value="NAD(P)-binding Rossmann-like Domain"/>
    <property type="match status" value="1"/>
</dbReference>
<reference evidence="5 6" key="1">
    <citation type="journal article" date="2020" name="Front. Microbiol.">
        <title>Single-cell genomics of novel Actinobacteria with the Wood-Ljungdahl pathway discovered in a serpentinizing system.</title>
        <authorList>
            <person name="Merino N."/>
            <person name="Kawai M."/>
            <person name="Boyd E.S."/>
            <person name="Colman D.R."/>
            <person name="McGlynn S.E."/>
            <person name="Nealson K.H."/>
            <person name="Kurokawa K."/>
            <person name="Hongoh Y."/>
        </authorList>
    </citation>
    <scope>NUCLEOTIDE SEQUENCE [LARGE SCALE GENOMIC DNA]</scope>
    <source>
        <strain evidence="5 6">S09_30</strain>
    </source>
</reference>
<evidence type="ECO:0000259" key="4">
    <source>
        <dbReference type="Pfam" id="PF13380"/>
    </source>
</evidence>
<sequence>MLNHFFNPKSIAVIGASRTPGKVGYDILENILQYGYQGAVYPINPSASEILGKKSYPSLL</sequence>
<organism evidence="5 6">
    <name type="scientific">Candidatus Hakubella thermalkaliphila</name>
    <dbReference type="NCBI Taxonomy" id="2754717"/>
    <lineage>
        <taxon>Bacteria</taxon>
        <taxon>Bacillati</taxon>
        <taxon>Actinomycetota</taxon>
        <taxon>Actinomycetota incertae sedis</taxon>
        <taxon>Candidatus Hakubellales</taxon>
        <taxon>Candidatus Hakubellaceae</taxon>
        <taxon>Candidatus Hakubella</taxon>
    </lineage>
</organism>
<feature type="non-terminal residue" evidence="5">
    <location>
        <position position="60"/>
    </location>
</feature>
<keyword evidence="2" id="KW-0547">Nucleotide-binding</keyword>
<dbReference type="InterPro" id="IPR036291">
    <property type="entry name" value="NAD(P)-bd_dom_sf"/>
</dbReference>
<gene>
    <name evidence="5" type="ORF">HKBW3S09_01987</name>
</gene>
<dbReference type="GO" id="GO:0016874">
    <property type="term" value="F:ligase activity"/>
    <property type="evidence" value="ECO:0007669"/>
    <property type="project" value="UniProtKB-KW"/>
</dbReference>
<keyword evidence="1" id="KW-0436">Ligase</keyword>
<comment type="caution">
    <text evidence="5">The sequence shown here is derived from an EMBL/GenBank/DDBJ whole genome shotgun (WGS) entry which is preliminary data.</text>
</comment>
<dbReference type="AlphaFoldDB" id="A0A6V8NYL9"/>
<evidence type="ECO:0000256" key="2">
    <source>
        <dbReference type="ARBA" id="ARBA00022741"/>
    </source>
</evidence>
<dbReference type="InterPro" id="IPR051538">
    <property type="entry name" value="Acyl-CoA_Synth/Transferase"/>
</dbReference>
<evidence type="ECO:0000313" key="6">
    <source>
        <dbReference type="Proteomes" id="UP000585609"/>
    </source>
</evidence>
<accession>A0A6V8NYL9</accession>
<dbReference type="InterPro" id="IPR003781">
    <property type="entry name" value="CoA-bd"/>
</dbReference>
<name>A0A6V8NYL9_9ACTN</name>
<evidence type="ECO:0000256" key="3">
    <source>
        <dbReference type="ARBA" id="ARBA00022840"/>
    </source>
</evidence>
<dbReference type="PANTHER" id="PTHR43334:SF1">
    <property type="entry name" value="3-HYDROXYPROPIONATE--COA LIGASE [ADP-FORMING]"/>
    <property type="match status" value="1"/>
</dbReference>
<keyword evidence="3" id="KW-0067">ATP-binding</keyword>
<protein>
    <recommendedName>
        <fullName evidence="4">CoA-binding domain-containing protein</fullName>
    </recommendedName>
</protein>
<dbReference type="Pfam" id="PF13380">
    <property type="entry name" value="CoA_binding_2"/>
    <property type="match status" value="1"/>
</dbReference>
<proteinExistence type="predicted"/>
<evidence type="ECO:0000256" key="1">
    <source>
        <dbReference type="ARBA" id="ARBA00022598"/>
    </source>
</evidence>
<dbReference type="Proteomes" id="UP000585609">
    <property type="component" value="Unassembled WGS sequence"/>
</dbReference>
<dbReference type="SUPFAM" id="SSF51735">
    <property type="entry name" value="NAD(P)-binding Rossmann-fold domains"/>
    <property type="match status" value="1"/>
</dbReference>